<keyword evidence="1" id="KW-1133">Transmembrane helix</keyword>
<keyword evidence="1" id="KW-0472">Membrane</keyword>
<dbReference type="EMBL" id="VSSQ01004894">
    <property type="protein sequence ID" value="MPM27049.1"/>
    <property type="molecule type" value="Genomic_DNA"/>
</dbReference>
<keyword evidence="1" id="KW-0812">Transmembrane</keyword>
<comment type="caution">
    <text evidence="2">The sequence shown here is derived from an EMBL/GenBank/DDBJ whole genome shotgun (WGS) entry which is preliminary data.</text>
</comment>
<organism evidence="2">
    <name type="scientific">bioreactor metagenome</name>
    <dbReference type="NCBI Taxonomy" id="1076179"/>
    <lineage>
        <taxon>unclassified sequences</taxon>
        <taxon>metagenomes</taxon>
        <taxon>ecological metagenomes</taxon>
    </lineage>
</organism>
<accession>A0A644YFD1</accession>
<protein>
    <submittedName>
        <fullName evidence="2">Uncharacterized protein</fullName>
    </submittedName>
</protein>
<proteinExistence type="predicted"/>
<sequence length="126" mass="13827">MYAVSFEENNTGTVCADGGVLYRFVKSGEVFPIAVTHYVGLPVRLVRHIIEVTLDIGHGPYILSSIICKYFKLLGFGIPAFYVGVVVTFVSLTGGKTIAFGRFVKVELSCDRVLHQVGNGIEIVWE</sequence>
<feature type="transmembrane region" description="Helical" evidence="1">
    <location>
        <begin position="70"/>
        <end position="92"/>
    </location>
</feature>
<reference evidence="2" key="1">
    <citation type="submission" date="2019-08" db="EMBL/GenBank/DDBJ databases">
        <authorList>
            <person name="Kucharzyk K."/>
            <person name="Murdoch R.W."/>
            <person name="Higgins S."/>
            <person name="Loffler F."/>
        </authorList>
    </citation>
    <scope>NUCLEOTIDE SEQUENCE</scope>
</reference>
<evidence type="ECO:0000256" key="1">
    <source>
        <dbReference type="SAM" id="Phobius"/>
    </source>
</evidence>
<gene>
    <name evidence="2" type="ORF">SDC9_73554</name>
</gene>
<dbReference type="AlphaFoldDB" id="A0A644YFD1"/>
<evidence type="ECO:0000313" key="2">
    <source>
        <dbReference type="EMBL" id="MPM27049.1"/>
    </source>
</evidence>
<name>A0A644YFD1_9ZZZZ</name>